<accession>A0A4R4NQJ0</accession>
<keyword evidence="3" id="KW-1185">Reference proteome</keyword>
<keyword evidence="1" id="KW-0812">Transmembrane</keyword>
<dbReference type="OrthoDB" id="3620552at2"/>
<evidence type="ECO:0000313" key="3">
    <source>
        <dbReference type="Proteomes" id="UP000295157"/>
    </source>
</evidence>
<keyword evidence="1" id="KW-1133">Transmembrane helix</keyword>
<reference evidence="2 3" key="1">
    <citation type="submission" date="2019-02" db="EMBL/GenBank/DDBJ databases">
        <title>Draft genome sequences of novel Actinobacteria.</title>
        <authorList>
            <person name="Sahin N."/>
            <person name="Ay H."/>
            <person name="Saygin H."/>
        </authorList>
    </citation>
    <scope>NUCLEOTIDE SEQUENCE [LARGE SCALE GENOMIC DNA]</scope>
    <source>
        <strain evidence="2 3">KC201</strain>
    </source>
</reference>
<keyword evidence="1" id="KW-0472">Membrane</keyword>
<dbReference type="InterPro" id="IPR026467">
    <property type="entry name" value="Ser/Gly_Cys_C_dom"/>
</dbReference>
<feature type="transmembrane region" description="Helical" evidence="1">
    <location>
        <begin position="195"/>
        <end position="215"/>
    </location>
</feature>
<name>A0A4R4NQJ0_9ACTN</name>
<evidence type="ECO:0000313" key="2">
    <source>
        <dbReference type="EMBL" id="TDC11154.1"/>
    </source>
</evidence>
<feature type="transmembrane region" description="Helical" evidence="1">
    <location>
        <begin position="169"/>
        <end position="189"/>
    </location>
</feature>
<dbReference type="NCBIfam" id="TIGR04222">
    <property type="entry name" value="near_uncomplex"/>
    <property type="match status" value="1"/>
</dbReference>
<gene>
    <name evidence="2" type="ORF">E1267_01620</name>
</gene>
<evidence type="ECO:0000256" key="1">
    <source>
        <dbReference type="SAM" id="Phobius"/>
    </source>
</evidence>
<dbReference type="Proteomes" id="UP000295157">
    <property type="component" value="Unassembled WGS sequence"/>
</dbReference>
<feature type="transmembrane region" description="Helical" evidence="1">
    <location>
        <begin position="16"/>
        <end position="35"/>
    </location>
</feature>
<protein>
    <submittedName>
        <fullName evidence="2">TIGR04222 domain-containing membrane protein</fullName>
    </submittedName>
</protein>
<organism evidence="2 3">
    <name type="scientific">Nonomuraea longispora</name>
    <dbReference type="NCBI Taxonomy" id="1848320"/>
    <lineage>
        <taxon>Bacteria</taxon>
        <taxon>Bacillati</taxon>
        <taxon>Actinomycetota</taxon>
        <taxon>Actinomycetes</taxon>
        <taxon>Streptosporangiales</taxon>
        <taxon>Streptosporangiaceae</taxon>
        <taxon>Nonomuraea</taxon>
    </lineage>
</organism>
<sequence>MRRLTWRLAVPRGRQHVDFVLIIASIAIVALVGVVEQRAERERVRVSGAKPARAGHQLGPYELAYLSGGPRRALNTALAVLASAGAIRVSRGSRVTAVHGASPSPVPLEQAVLDATAARPGGYQASELRRELESHPALAELAAELERKGLIVPQSAFEKARRLCDRLRFVVAGAAGYLVLLIVLAVMGVAGEETVYVGAVFFALFALVTSLIALYRQRRRLRNVVTREGREVLRSAHAYHPRGVRDPRSLSAAVAIPVALYGLTESGDRLLCDELSVGVPGGDCAGACGSFSGSGTTFGSDSFGGMDPGGGSSSCGGGSGCGGGGGGGG</sequence>
<proteinExistence type="predicted"/>
<comment type="caution">
    <text evidence="2">The sequence shown here is derived from an EMBL/GenBank/DDBJ whole genome shotgun (WGS) entry which is preliminary data.</text>
</comment>
<dbReference type="EMBL" id="SMJZ01000003">
    <property type="protein sequence ID" value="TDC11154.1"/>
    <property type="molecule type" value="Genomic_DNA"/>
</dbReference>
<dbReference type="AlphaFoldDB" id="A0A4R4NQJ0"/>